<proteinExistence type="predicted"/>
<dbReference type="InterPro" id="IPR023296">
    <property type="entry name" value="Glyco_hydro_beta-prop_sf"/>
</dbReference>
<evidence type="ECO:0000259" key="1">
    <source>
        <dbReference type="Pfam" id="PF24793"/>
    </source>
</evidence>
<evidence type="ECO:0000313" key="3">
    <source>
        <dbReference type="Proteomes" id="UP000004319"/>
    </source>
</evidence>
<dbReference type="InterPro" id="IPR056442">
    <property type="entry name" value="GINT1_N"/>
</dbReference>
<dbReference type="AlphaFoldDB" id="F7VBZ8"/>
<reference evidence="2 3" key="1">
    <citation type="journal article" date="2011" name="Biochem. Biophys. Res. Commun.">
        <title>Increased number of Arginine-based salt bridges contributes to the thermotolerance of thermotolerant acetic acid bacteria, Acetobacter tropicalis SKU1100.</title>
        <authorList>
            <person name="Matsutani M."/>
            <person name="Hirakawa H."/>
            <person name="Nishikura M."/>
            <person name="Soemphol W."/>
            <person name="Ali I.A.I."/>
            <person name="Yakushi T."/>
            <person name="Matsushita K."/>
        </authorList>
    </citation>
    <scope>NUCLEOTIDE SEQUENCE [LARGE SCALE GENOMIC DNA]</scope>
    <source>
        <strain evidence="2 3">NBRC 101654</strain>
    </source>
</reference>
<dbReference type="Proteomes" id="UP000004319">
    <property type="component" value="Unassembled WGS sequence"/>
</dbReference>
<dbReference type="SUPFAM" id="SSF75005">
    <property type="entry name" value="Arabinanase/levansucrase/invertase"/>
    <property type="match status" value="1"/>
</dbReference>
<dbReference type="PANTHER" id="PTHR48261:SF2">
    <property type="entry name" value="ACETYLGLUCOSAMINYLTRANSFERASE"/>
    <property type="match status" value="1"/>
</dbReference>
<dbReference type="Pfam" id="PF24793">
    <property type="entry name" value="GINT1_N"/>
    <property type="match status" value="1"/>
</dbReference>
<name>F7VBZ8_9PROT</name>
<feature type="domain" description="Glucosamine inositolphosphorylceramide transferase 1 N-terminal" evidence="1">
    <location>
        <begin position="63"/>
        <end position="259"/>
    </location>
</feature>
<evidence type="ECO:0000313" key="2">
    <source>
        <dbReference type="EMBL" id="GAA07893.1"/>
    </source>
</evidence>
<gene>
    <name evidence="2" type="ORF">ATPR_0897</name>
</gene>
<dbReference type="GO" id="GO:0016757">
    <property type="term" value="F:glycosyltransferase activity"/>
    <property type="evidence" value="ECO:0007669"/>
    <property type="project" value="InterPro"/>
</dbReference>
<sequence>MRTKAGSLYRQALNPRQGGWILPFMRTDQWQTGIIRASMASILQAGTLEGFSPHWIGNDHGLRFLADPFGLWHEQNLYVFAEAYDYRTKCGKIDMLQFDASFRFVRRARVLAEPWHLSYPVVFQHDGAFWMLPEAHRSGALSLYRAAHFPDRWEKIDHFSFPVAAIDASPIFFNGLWWMFFSPPGSAREKKSILCAAFSEHLTGPWRLHPANPIRENLASGRPGGTPIIDGDDVLLPTQDCTKTYGGAISIVSISGLSPTSCTTSVTNRLVAPPAFRPWTDGLHTLSAAGDVTLIDAKRISHSPLRHLHDVKRWLQKTATRTSP</sequence>
<dbReference type="EMBL" id="BABS01000017">
    <property type="protein sequence ID" value="GAA07893.1"/>
    <property type="molecule type" value="Genomic_DNA"/>
</dbReference>
<organism evidence="2 3">
    <name type="scientific">Acetobacter tropicalis NBRC 101654</name>
    <dbReference type="NCBI Taxonomy" id="749388"/>
    <lineage>
        <taxon>Bacteria</taxon>
        <taxon>Pseudomonadati</taxon>
        <taxon>Pseudomonadota</taxon>
        <taxon>Alphaproteobacteria</taxon>
        <taxon>Acetobacterales</taxon>
        <taxon>Acetobacteraceae</taxon>
        <taxon>Acetobacter</taxon>
    </lineage>
</organism>
<dbReference type="Gene3D" id="2.115.10.20">
    <property type="entry name" value="Glycosyl hydrolase domain, family 43"/>
    <property type="match status" value="1"/>
</dbReference>
<accession>F7VBZ8</accession>
<protein>
    <recommendedName>
        <fullName evidence="1">Glucosamine inositolphosphorylceramide transferase 1 N-terminal domain-containing protein</fullName>
    </recommendedName>
</protein>
<dbReference type="PANTHER" id="PTHR48261">
    <property type="entry name" value="ACETYLGLUCOSAMINYLTRANSFERASE"/>
    <property type="match status" value="1"/>
</dbReference>
<dbReference type="InterPro" id="IPR004263">
    <property type="entry name" value="Exostosin"/>
</dbReference>
<comment type="caution">
    <text evidence="2">The sequence shown here is derived from an EMBL/GenBank/DDBJ whole genome shotgun (WGS) entry which is preliminary data.</text>
</comment>